<feature type="compositionally biased region" description="Low complexity" evidence="1">
    <location>
        <begin position="50"/>
        <end position="65"/>
    </location>
</feature>
<gene>
    <name evidence="2" type="ORF">PAL_GLEAN10009434</name>
</gene>
<dbReference type="AlphaFoldDB" id="L5L2L9"/>
<dbReference type="Proteomes" id="UP000010552">
    <property type="component" value="Unassembled WGS sequence"/>
</dbReference>
<organism evidence="2 3">
    <name type="scientific">Pteropus alecto</name>
    <name type="common">Black flying fox</name>
    <dbReference type="NCBI Taxonomy" id="9402"/>
    <lineage>
        <taxon>Eukaryota</taxon>
        <taxon>Metazoa</taxon>
        <taxon>Chordata</taxon>
        <taxon>Craniata</taxon>
        <taxon>Vertebrata</taxon>
        <taxon>Euteleostomi</taxon>
        <taxon>Mammalia</taxon>
        <taxon>Eutheria</taxon>
        <taxon>Laurasiatheria</taxon>
        <taxon>Chiroptera</taxon>
        <taxon>Yinpterochiroptera</taxon>
        <taxon>Pteropodoidea</taxon>
        <taxon>Pteropodidae</taxon>
        <taxon>Pteropodinae</taxon>
        <taxon>Pteropus</taxon>
    </lineage>
</organism>
<reference evidence="3" key="1">
    <citation type="journal article" date="2013" name="Science">
        <title>Comparative analysis of bat genomes provides insight into the evolution of flight and immunity.</title>
        <authorList>
            <person name="Zhang G."/>
            <person name="Cowled C."/>
            <person name="Shi Z."/>
            <person name="Huang Z."/>
            <person name="Bishop-Lilly K.A."/>
            <person name="Fang X."/>
            <person name="Wynne J.W."/>
            <person name="Xiong Z."/>
            <person name="Baker M.L."/>
            <person name="Zhao W."/>
            <person name="Tachedjian M."/>
            <person name="Zhu Y."/>
            <person name="Zhou P."/>
            <person name="Jiang X."/>
            <person name="Ng J."/>
            <person name="Yang L."/>
            <person name="Wu L."/>
            <person name="Xiao J."/>
            <person name="Feng Y."/>
            <person name="Chen Y."/>
            <person name="Sun X."/>
            <person name="Zhang Y."/>
            <person name="Marsh G.A."/>
            <person name="Crameri G."/>
            <person name="Broder C.C."/>
            <person name="Frey K.G."/>
            <person name="Wang L.F."/>
            <person name="Wang J."/>
        </authorList>
    </citation>
    <scope>NUCLEOTIDE SEQUENCE [LARGE SCALE GENOMIC DNA]</scope>
</reference>
<feature type="region of interest" description="Disordered" evidence="1">
    <location>
        <begin position="32"/>
        <end position="71"/>
    </location>
</feature>
<proteinExistence type="predicted"/>
<evidence type="ECO:0000256" key="1">
    <source>
        <dbReference type="SAM" id="MobiDB-lite"/>
    </source>
</evidence>
<dbReference type="EMBL" id="KB030402">
    <property type="protein sequence ID" value="ELK17685.1"/>
    <property type="molecule type" value="Genomic_DNA"/>
</dbReference>
<sequence length="71" mass="7612">MTDTTAEEAHNNEIARNVDVFTVHDHHLRAQQYLLGNDESPGGQGDGLGRRAPGGPAPRPSSAAAWESETF</sequence>
<dbReference type="InParanoid" id="L5L2L9"/>
<evidence type="ECO:0000313" key="2">
    <source>
        <dbReference type="EMBL" id="ELK17685.1"/>
    </source>
</evidence>
<name>L5L2L9_PTEAL</name>
<accession>L5L2L9</accession>
<protein>
    <submittedName>
        <fullName evidence="2">Uncharacterized protein</fullName>
    </submittedName>
</protein>
<evidence type="ECO:0000313" key="3">
    <source>
        <dbReference type="Proteomes" id="UP000010552"/>
    </source>
</evidence>
<keyword evidence="3" id="KW-1185">Reference proteome</keyword>